<feature type="repeat" description="TPR" evidence="3">
    <location>
        <begin position="1014"/>
        <end position="1047"/>
    </location>
</feature>
<feature type="repeat" description="TPR" evidence="3">
    <location>
        <begin position="980"/>
        <end position="1013"/>
    </location>
</feature>
<evidence type="ECO:0000256" key="2">
    <source>
        <dbReference type="ARBA" id="ARBA00022803"/>
    </source>
</evidence>
<proteinExistence type="predicted"/>
<sequence length="1272" mass="151041">MSGEKLQEIFWSVEELIYIHYQDEHIYEIKEKEIIESLSILYYNNNNNNNNNNDNNNNNNNVVDFKKNNEILINVLEEENKLKNNFLENLIEEFMDLFIVIKLIKNAKHKECIRHRFIHNIFDYIKDIFSNKCINNIEDIKKEICNYIFMEKKKHQEMEYDNNIFLHTCYIFLYEIKLLLCCYILLNIFVQYNWTGPPLNYDIKDKQIIHDEDIYFKDFIHAIHIKNNTKFLNSSLSFLSLEGEEIYEYCELINSFSLSIIFLGLINNYNNQTDNHIFSFCEYDHFFSSEYDGNRNNNYFYPCNKLFDHLKLLYFVKSKYLWKARIFFIWQRLFTSSNDYYYSLKINIIDKPIHIFKNIKIIPPDFELIEQDININEIYDIVDCVKENLKHVKYCNLFYNNYMSTQFKIYVLSNFSIYLAFYNYTSAYQRILDLLSQISHFQYFFTGRMGIKRMYQKIPATILVLKTKLDQQEDNTSTILKEIEPLSEYDILRSDYRIIDHDEHNVPISNVNQHINIDNDDSNNNNNNNICVNICNKQNASLKREETNLLSNNNTSFEKAPHEQLCQEQNTPGDLKNTPNICNNELERQRMSNGCCNNNINEHKIYQKTDEHDNNFDLCVDDSSKEIVPEKNMYQFKNDKMINFGEEDEIENKEKDNITSGNIDNTLEDYNKNESKEIVKISNEVEKNNSKVTWKLKDFDPDTDILEEPHFVDSQNNIFKVLSFQEQICLINYCFSMIRFNPHYDEIKFEKLNAVISRCLKCYDVNQKDSHLAKDKNDNNKSNNNNNNNNNINIIGSNSTNISSNCVHPNISNNCTSYKDQRYSSQQLKYQNWLLHSCMLWFKCKGETFRFKTVDRAAAQLNELHKECYDIKPESVERLKFIYDVYYPTTWEMKKEIGSVMIKIGSVVTAFNIFKDLKLWEEAISCLIQADRKEEARELLDDLLKKKKSPCLLCLYGLIEKQRALNYYIDAWEISNFKYAKAARLIGKYYYEKEMYEKCSEYLEKALELSPLFPEIWFILGCSYMKIQNFDESIKAFTRMISMTNDNSCKSYGNLAYLYMKKGTYKAAKICINQAVKMNNNEWKYWDTYLKLSIIQNDIDSFCLALRMICQVNQVKQIQPWVFDYISDVIVKDKPTLIPNKNGLAYLDKIITTMEHLSQYITELDTFWNAHSFFLFIKGKFQDSFEAKIKEIRSIESIIQKCNNEKLVDALISKIVVAIKFLYHLIKSHDVGEKKGTFLYQLKSLIESTLNHYKNLGSENLQELSQIKNILN</sequence>
<keyword evidence="6" id="KW-1185">Reference proteome</keyword>
<evidence type="ECO:0000313" key="5">
    <source>
        <dbReference type="EMBL" id="EWC87001.1"/>
    </source>
</evidence>
<gene>
    <name evidence="5" type="ORF">PFNF54_04181</name>
</gene>
<keyword evidence="1" id="KW-0677">Repeat</keyword>
<dbReference type="InterPro" id="IPR044244">
    <property type="entry name" value="TTC27/Emw1"/>
</dbReference>
<reference evidence="5 6" key="1">
    <citation type="submission" date="2013-02" db="EMBL/GenBank/DDBJ databases">
        <title>The Genome Sequence of Plasmodium falciparum NF54.</title>
        <authorList>
            <consortium name="The Broad Institute Genome Sequencing Platform"/>
            <consortium name="The Broad Institute Genome Sequencing Center for Infectious Disease"/>
            <person name="Neafsey D."/>
            <person name="Cheeseman I."/>
            <person name="Volkman S."/>
            <person name="Adams J."/>
            <person name="Walker B."/>
            <person name="Young S.K."/>
            <person name="Zeng Q."/>
            <person name="Gargeya S."/>
            <person name="Fitzgerald M."/>
            <person name="Haas B."/>
            <person name="Abouelleil A."/>
            <person name="Alvarado L."/>
            <person name="Arachchi H.M."/>
            <person name="Berlin A.M."/>
            <person name="Chapman S.B."/>
            <person name="Dewar J."/>
            <person name="Goldberg J."/>
            <person name="Griggs A."/>
            <person name="Gujja S."/>
            <person name="Hansen M."/>
            <person name="Howarth C."/>
            <person name="Imamovic A."/>
            <person name="Larimer J."/>
            <person name="McCowan C."/>
            <person name="Murphy C."/>
            <person name="Neiman D."/>
            <person name="Pearson M."/>
            <person name="Priest M."/>
            <person name="Roberts A."/>
            <person name="Saif S."/>
            <person name="Shea T."/>
            <person name="Sisk P."/>
            <person name="Sykes S."/>
            <person name="Wortman J."/>
            <person name="Nusbaum C."/>
            <person name="Birren B."/>
        </authorList>
    </citation>
    <scope>NUCLEOTIDE SEQUENCE [LARGE SCALE GENOMIC DNA]</scope>
    <source>
        <strain evidence="5 6">NF54</strain>
    </source>
</reference>
<name>W7JQK0_PLAFO</name>
<organism evidence="5 6">
    <name type="scientific">Plasmodium falciparum (isolate NF54)</name>
    <dbReference type="NCBI Taxonomy" id="5843"/>
    <lineage>
        <taxon>Eukaryota</taxon>
        <taxon>Sar</taxon>
        <taxon>Alveolata</taxon>
        <taxon>Apicomplexa</taxon>
        <taxon>Aconoidasida</taxon>
        <taxon>Haemosporida</taxon>
        <taxon>Plasmodiidae</taxon>
        <taxon>Plasmodium</taxon>
        <taxon>Plasmodium (Laverania)</taxon>
    </lineage>
</organism>
<evidence type="ECO:0000313" key="6">
    <source>
        <dbReference type="Proteomes" id="UP000030673"/>
    </source>
</evidence>
<evidence type="ECO:0000256" key="1">
    <source>
        <dbReference type="ARBA" id="ARBA00022737"/>
    </source>
</evidence>
<dbReference type="Proteomes" id="UP000030673">
    <property type="component" value="Unassembled WGS sequence"/>
</dbReference>
<evidence type="ECO:0000256" key="4">
    <source>
        <dbReference type="SAM" id="MobiDB-lite"/>
    </source>
</evidence>
<dbReference type="PANTHER" id="PTHR16193">
    <property type="entry name" value="TETRATRICOPEPTIDE REPEAT PROTEIN 27"/>
    <property type="match status" value="1"/>
</dbReference>
<protein>
    <submittedName>
        <fullName evidence="5">Uncharacterized protein</fullName>
    </submittedName>
</protein>
<dbReference type="PROSITE" id="PS50005">
    <property type="entry name" value="TPR"/>
    <property type="match status" value="2"/>
</dbReference>
<dbReference type="SUPFAM" id="SSF48452">
    <property type="entry name" value="TPR-like"/>
    <property type="match status" value="1"/>
</dbReference>
<dbReference type="OMA" id="GIKRKYQ"/>
<feature type="region of interest" description="Disordered" evidence="4">
    <location>
        <begin position="773"/>
        <end position="792"/>
    </location>
</feature>
<feature type="compositionally biased region" description="Low complexity" evidence="4">
    <location>
        <begin position="780"/>
        <end position="792"/>
    </location>
</feature>
<keyword evidence="2 3" id="KW-0802">TPR repeat</keyword>
<accession>W7JQK0</accession>
<dbReference type="Pfam" id="PF13181">
    <property type="entry name" value="TPR_8"/>
    <property type="match status" value="3"/>
</dbReference>
<dbReference type="Gene3D" id="1.25.40.10">
    <property type="entry name" value="Tetratricopeptide repeat domain"/>
    <property type="match status" value="1"/>
</dbReference>
<dbReference type="AlphaFoldDB" id="W7JQK0"/>
<dbReference type="PANTHER" id="PTHR16193:SF0">
    <property type="entry name" value="TETRATRICOPEPTIDE REPEAT PROTEIN 27"/>
    <property type="match status" value="1"/>
</dbReference>
<dbReference type="InterPro" id="IPR019734">
    <property type="entry name" value="TPR_rpt"/>
</dbReference>
<dbReference type="EMBL" id="KE123858">
    <property type="protein sequence ID" value="EWC87001.1"/>
    <property type="molecule type" value="Genomic_DNA"/>
</dbReference>
<evidence type="ECO:0000256" key="3">
    <source>
        <dbReference type="PROSITE-ProRule" id="PRU00339"/>
    </source>
</evidence>
<dbReference type="SMART" id="SM00028">
    <property type="entry name" value="TPR"/>
    <property type="match status" value="3"/>
</dbReference>
<dbReference type="InterPro" id="IPR011990">
    <property type="entry name" value="TPR-like_helical_dom_sf"/>
</dbReference>